<dbReference type="EMBL" id="JAURVH010001523">
    <property type="protein sequence ID" value="KAK5921017.1"/>
    <property type="molecule type" value="Genomic_DNA"/>
</dbReference>
<accession>A0AAN8DF29</accession>
<protein>
    <submittedName>
        <fullName evidence="2">Uncharacterized protein</fullName>
    </submittedName>
</protein>
<reference evidence="2 3" key="1">
    <citation type="journal article" date="2023" name="Mol. Biol. Evol.">
        <title>Genomics of Secondarily Temperate Adaptation in the Only Non-Antarctic Icefish.</title>
        <authorList>
            <person name="Rivera-Colon A.G."/>
            <person name="Rayamajhi N."/>
            <person name="Minhas B.F."/>
            <person name="Madrigal G."/>
            <person name="Bilyk K.T."/>
            <person name="Yoon V."/>
            <person name="Hune M."/>
            <person name="Gregory S."/>
            <person name="Cheng C.H.C."/>
            <person name="Catchen J.M."/>
        </authorList>
    </citation>
    <scope>NUCLEOTIDE SEQUENCE [LARGE SCALE GENOMIC DNA]</scope>
    <source>
        <tissue evidence="2">White muscle</tissue>
    </source>
</reference>
<comment type="caution">
    <text evidence="2">The sequence shown here is derived from an EMBL/GenBank/DDBJ whole genome shotgun (WGS) entry which is preliminary data.</text>
</comment>
<evidence type="ECO:0000313" key="2">
    <source>
        <dbReference type="EMBL" id="KAK5921017.1"/>
    </source>
</evidence>
<gene>
    <name evidence="2" type="ORF">CgunFtcFv8_024757</name>
</gene>
<feature type="region of interest" description="Disordered" evidence="1">
    <location>
        <begin position="1"/>
        <end position="20"/>
    </location>
</feature>
<proteinExistence type="predicted"/>
<feature type="compositionally biased region" description="Polar residues" evidence="1">
    <location>
        <begin position="1"/>
        <end position="18"/>
    </location>
</feature>
<sequence length="81" mass="8814">MRDVSSFHNSLLPSSNPPQLDGWWVELPHSDAASLRTLISRSPGLSDTINPFYTSTTGSHMQTHTACLAPLMSHSHAQGID</sequence>
<evidence type="ECO:0000256" key="1">
    <source>
        <dbReference type="SAM" id="MobiDB-lite"/>
    </source>
</evidence>
<dbReference type="AlphaFoldDB" id="A0AAN8DF29"/>
<keyword evidence="3" id="KW-1185">Reference proteome</keyword>
<name>A0AAN8DF29_CHAGU</name>
<evidence type="ECO:0000313" key="3">
    <source>
        <dbReference type="Proteomes" id="UP001331515"/>
    </source>
</evidence>
<organism evidence="2 3">
    <name type="scientific">Champsocephalus gunnari</name>
    <name type="common">Mackerel icefish</name>
    <dbReference type="NCBI Taxonomy" id="52237"/>
    <lineage>
        <taxon>Eukaryota</taxon>
        <taxon>Metazoa</taxon>
        <taxon>Chordata</taxon>
        <taxon>Craniata</taxon>
        <taxon>Vertebrata</taxon>
        <taxon>Euteleostomi</taxon>
        <taxon>Actinopterygii</taxon>
        <taxon>Neopterygii</taxon>
        <taxon>Teleostei</taxon>
        <taxon>Neoteleostei</taxon>
        <taxon>Acanthomorphata</taxon>
        <taxon>Eupercaria</taxon>
        <taxon>Perciformes</taxon>
        <taxon>Notothenioidei</taxon>
        <taxon>Channichthyidae</taxon>
        <taxon>Champsocephalus</taxon>
    </lineage>
</organism>
<dbReference type="Proteomes" id="UP001331515">
    <property type="component" value="Unassembled WGS sequence"/>
</dbReference>